<dbReference type="SUPFAM" id="SSF51391">
    <property type="entry name" value="Thiamin phosphate synthase"/>
    <property type="match status" value="1"/>
</dbReference>
<evidence type="ECO:0000256" key="10">
    <source>
        <dbReference type="RuleBase" id="RU003826"/>
    </source>
</evidence>
<feature type="binding site" evidence="9">
    <location>
        <begin position="133"/>
        <end position="135"/>
    </location>
    <ligand>
        <name>2-[(2R,5Z)-2-carboxy-4-methylthiazol-5(2H)-ylidene]ethyl phosphate</name>
        <dbReference type="ChEBI" id="CHEBI:62899"/>
    </ligand>
</feature>
<feature type="binding site" evidence="9">
    <location>
        <position position="89"/>
    </location>
    <ligand>
        <name>Mg(2+)</name>
        <dbReference type="ChEBI" id="CHEBI:18420"/>
    </ligand>
</feature>
<feature type="binding site" evidence="9">
    <location>
        <position position="107"/>
    </location>
    <ligand>
        <name>4-amino-2-methyl-5-(diphosphooxymethyl)pyrimidine</name>
        <dbReference type="ChEBI" id="CHEBI:57841"/>
    </ligand>
</feature>
<evidence type="ECO:0000256" key="4">
    <source>
        <dbReference type="ARBA" id="ARBA00022842"/>
    </source>
</evidence>
<keyword evidence="2 9" id="KW-0808">Transferase</keyword>
<evidence type="ECO:0000256" key="6">
    <source>
        <dbReference type="ARBA" id="ARBA00047334"/>
    </source>
</evidence>
<evidence type="ECO:0000256" key="11">
    <source>
        <dbReference type="RuleBase" id="RU004253"/>
    </source>
</evidence>
<dbReference type="GO" id="GO:0000287">
    <property type="term" value="F:magnesium ion binding"/>
    <property type="evidence" value="ECO:0007669"/>
    <property type="project" value="UniProtKB-UniRule"/>
</dbReference>
<comment type="similarity">
    <text evidence="9 10">Belongs to the thiamine-phosphate synthase family.</text>
</comment>
<feature type="binding site" evidence="9">
    <location>
        <position position="70"/>
    </location>
    <ligand>
        <name>Mg(2+)</name>
        <dbReference type="ChEBI" id="CHEBI:18420"/>
    </ligand>
</feature>
<feature type="domain" description="Thiamine phosphate synthase/TenI" evidence="12">
    <location>
        <begin position="13"/>
        <end position="186"/>
    </location>
</feature>
<comment type="function">
    <text evidence="9">Condenses 4-methyl-5-(beta-hydroxyethyl)thiazole monophosphate (THZ-P) and 2-methyl-4-amino-5-hydroxymethyl pyrimidine pyrophosphate (HMP-PP) to form thiamine monophosphate (TMP).</text>
</comment>
<keyword evidence="5 9" id="KW-0784">Thiamine biosynthesis</keyword>
<feature type="binding site" evidence="9">
    <location>
        <position position="163"/>
    </location>
    <ligand>
        <name>2-[(2R,5Z)-2-carboxy-4-methylthiazol-5(2H)-ylidene]ethyl phosphate</name>
        <dbReference type="ChEBI" id="CHEBI:62899"/>
    </ligand>
</feature>
<accession>D5U1P9</accession>
<comment type="catalytic activity">
    <reaction evidence="7 9 10">
        <text>2-(2-carboxy-4-methylthiazol-5-yl)ethyl phosphate + 4-amino-2-methyl-5-(diphosphooxymethyl)pyrimidine + 2 H(+) = thiamine phosphate + CO2 + diphosphate</text>
        <dbReference type="Rhea" id="RHEA:47848"/>
        <dbReference type="ChEBI" id="CHEBI:15378"/>
        <dbReference type="ChEBI" id="CHEBI:16526"/>
        <dbReference type="ChEBI" id="CHEBI:33019"/>
        <dbReference type="ChEBI" id="CHEBI:37575"/>
        <dbReference type="ChEBI" id="CHEBI:57841"/>
        <dbReference type="ChEBI" id="CHEBI:62890"/>
        <dbReference type="EC" id="2.5.1.3"/>
    </reaction>
</comment>
<dbReference type="GO" id="GO:0005737">
    <property type="term" value="C:cytoplasm"/>
    <property type="evidence" value="ECO:0007669"/>
    <property type="project" value="TreeGrafter"/>
</dbReference>
<dbReference type="GO" id="GO:0009229">
    <property type="term" value="P:thiamine diphosphate biosynthetic process"/>
    <property type="evidence" value="ECO:0007669"/>
    <property type="project" value="UniProtKB-UniRule"/>
</dbReference>
<reference evidence="14" key="2">
    <citation type="journal article" date="2010" name="Stand. Genomic Sci.">
        <title>Complete genome sequence of Thermosphaera aggregans type strain (M11TLT).</title>
        <authorList>
            <person name="Spring S."/>
            <person name="Rachel R."/>
            <person name="Lapidus A."/>
            <person name="Davenport K."/>
            <person name="Tice H."/>
            <person name="Copeland A."/>
            <person name="Cheng J.-F."/>
            <person name="Lucas S."/>
            <person name="Chen F."/>
            <person name="Nolan M."/>
            <person name="Bruce D."/>
            <person name="Goodwin L."/>
            <person name="Pitluck S."/>
            <person name="Ivanova N."/>
            <person name="Mavromatis K."/>
            <person name="Ovchinnikova G."/>
            <person name="Pati A."/>
            <person name="Chen A."/>
            <person name="Palaniappan K."/>
            <person name="Land M."/>
            <person name="Hauser L."/>
            <person name="Chang Y.-J."/>
            <person name="Jeffries C.C."/>
            <person name="Brettin T."/>
            <person name="Detter J.C."/>
            <person name="Tapia R."/>
            <person name="Han C."/>
            <person name="Heimerl T."/>
            <person name="Weikl F."/>
            <person name="Brambilla E."/>
            <person name="Goker M."/>
            <person name="Bristow J."/>
            <person name="Eisen J.A."/>
            <person name="Markowitz V."/>
            <person name="Hugenholtz P."/>
            <person name="Kyrpides N.C."/>
            <person name="Klenk H.-P."/>
        </authorList>
    </citation>
    <scope>NUCLEOTIDE SEQUENCE [LARGE SCALE GENOMIC DNA]</scope>
    <source>
        <strain evidence="14">DSM 11486 / M11TL</strain>
    </source>
</reference>
<organism evidence="13 14">
    <name type="scientific">Thermosphaera aggregans (strain DSM 11486 / M11TL)</name>
    <dbReference type="NCBI Taxonomy" id="633148"/>
    <lineage>
        <taxon>Archaea</taxon>
        <taxon>Thermoproteota</taxon>
        <taxon>Thermoprotei</taxon>
        <taxon>Desulfurococcales</taxon>
        <taxon>Desulfurococcaceae</taxon>
        <taxon>Thermosphaera</taxon>
    </lineage>
</organism>
<feature type="binding site" evidence="9">
    <location>
        <begin position="37"/>
        <end position="41"/>
    </location>
    <ligand>
        <name>4-amino-2-methyl-5-(diphosphooxymethyl)pyrimidine</name>
        <dbReference type="ChEBI" id="CHEBI:57841"/>
    </ligand>
</feature>
<evidence type="ECO:0000259" key="12">
    <source>
        <dbReference type="Pfam" id="PF02581"/>
    </source>
</evidence>
<evidence type="ECO:0000313" key="14">
    <source>
        <dbReference type="Proteomes" id="UP000002376"/>
    </source>
</evidence>
<evidence type="ECO:0000256" key="8">
    <source>
        <dbReference type="ARBA" id="ARBA00047883"/>
    </source>
</evidence>
<feature type="binding site" evidence="9">
    <location>
        <begin position="183"/>
        <end position="184"/>
    </location>
    <ligand>
        <name>2-[(2R,5Z)-2-carboxy-4-methylthiazol-5(2H)-ylidene]ethyl phosphate</name>
        <dbReference type="ChEBI" id="CHEBI:62899"/>
    </ligand>
</feature>
<dbReference type="GeneID" id="9165791"/>
<dbReference type="Gene3D" id="3.20.20.70">
    <property type="entry name" value="Aldolase class I"/>
    <property type="match status" value="1"/>
</dbReference>
<protein>
    <recommendedName>
        <fullName evidence="9">Thiamine-phosphate synthase</fullName>
        <shortName evidence="9">TP synthase</shortName>
        <shortName evidence="9">TPS</shortName>
        <ecNumber evidence="9">2.5.1.3</ecNumber>
    </recommendedName>
    <alternativeName>
        <fullName evidence="9">Thiamine-phosphate pyrophosphorylase</fullName>
        <shortName evidence="9">TMP pyrophosphorylase</shortName>
        <shortName evidence="9">TMP-PPase</shortName>
    </alternativeName>
</protein>
<dbReference type="InterPro" id="IPR013785">
    <property type="entry name" value="Aldolase_TIM"/>
</dbReference>
<reference evidence="13 14" key="1">
    <citation type="journal article" date="2010" name="Stand. Genomic Sci.">
        <title>Complete genome sequence of Thermosphaera aggregans type strain (M11TL).</title>
        <authorList>
            <person name="Spring S."/>
            <person name="Rachel R."/>
            <person name="Lapidus A."/>
            <person name="Davenport K."/>
            <person name="Tice H."/>
            <person name="Copeland A."/>
            <person name="Cheng J.F."/>
            <person name="Lucas S."/>
            <person name="Chen F."/>
            <person name="Nolan M."/>
            <person name="Bruce D."/>
            <person name="Goodwin L."/>
            <person name="Pitluck S."/>
            <person name="Ivanova N."/>
            <person name="Mavromatis K."/>
            <person name="Ovchinnikova G."/>
            <person name="Pati A."/>
            <person name="Chen A."/>
            <person name="Palaniappan K."/>
            <person name="Land M."/>
            <person name="Hauser L."/>
            <person name="Chang Y.J."/>
            <person name="Jeffries C.C."/>
            <person name="Brettin T."/>
            <person name="Detter J.C."/>
            <person name="Tapia R."/>
            <person name="Han C."/>
            <person name="Heimerl T."/>
            <person name="Weikl F."/>
            <person name="Brambilla E."/>
            <person name="Goker M."/>
            <person name="Bristow J."/>
            <person name="Eisen J.A."/>
            <person name="Markowitz V."/>
            <person name="Hugenholtz P."/>
            <person name="Kyrpides N.C."/>
            <person name="Klenk H.P."/>
        </authorList>
    </citation>
    <scope>NUCLEOTIDE SEQUENCE [LARGE SCALE GENOMIC DNA]</scope>
    <source>
        <strain evidence="14">DSM 11486 / M11TL</strain>
    </source>
</reference>
<dbReference type="InterPro" id="IPR034291">
    <property type="entry name" value="TMP_synthase"/>
</dbReference>
<evidence type="ECO:0000256" key="5">
    <source>
        <dbReference type="ARBA" id="ARBA00022977"/>
    </source>
</evidence>
<comment type="pathway">
    <text evidence="1 9 11">Cofactor biosynthesis; thiamine diphosphate biosynthesis; thiamine phosphate from 4-amino-2-methyl-5-diphosphomethylpyrimidine and 4-methyl-5-(2-phosphoethyl)-thiazole: step 1/1.</text>
</comment>
<evidence type="ECO:0000256" key="2">
    <source>
        <dbReference type="ARBA" id="ARBA00022679"/>
    </source>
</evidence>
<dbReference type="NCBIfam" id="TIGR00693">
    <property type="entry name" value="thiE"/>
    <property type="match status" value="1"/>
</dbReference>
<dbReference type="CDD" id="cd00564">
    <property type="entry name" value="TMP_TenI"/>
    <property type="match status" value="1"/>
</dbReference>
<sequence>MRLENHLRLLVLTEPKLRPDVAESVREALEGGATSIQLRMKEASTRQMIEVGLEIRRLTREYGALYFVDDRVDVALACKADGVQLGPDDMPVETAREVVPNLLIGASVYSLEEALKAEKAGADFLGAGSVYPSPTKQGVPVIGLDGLRLIVNAVKIPVVAIGGVNESNALEVLETGVAGIAVVSAVMGAPSAKEATSRLRSIVDKALAARQKASSRHK</sequence>
<gene>
    <name evidence="9" type="primary">thiE</name>
    <name evidence="13" type="ordered locus">Tagg_0776</name>
</gene>
<dbReference type="HAMAP" id="MF_00097">
    <property type="entry name" value="TMP_synthase"/>
    <property type="match status" value="1"/>
</dbReference>
<dbReference type="Pfam" id="PF02581">
    <property type="entry name" value="TMP-TENI"/>
    <property type="match status" value="1"/>
</dbReference>
<dbReference type="GO" id="GO:0004789">
    <property type="term" value="F:thiamine-phosphate diphosphorylase activity"/>
    <property type="evidence" value="ECO:0007669"/>
    <property type="project" value="UniProtKB-UniRule"/>
</dbReference>
<keyword evidence="4 9" id="KW-0460">Magnesium</keyword>
<dbReference type="OrthoDB" id="85572at2157"/>
<feature type="binding site" evidence="9">
    <location>
        <position position="69"/>
    </location>
    <ligand>
        <name>4-amino-2-methyl-5-(diphosphooxymethyl)pyrimidine</name>
        <dbReference type="ChEBI" id="CHEBI:57841"/>
    </ligand>
</feature>
<dbReference type="STRING" id="633148.Tagg_0776"/>
<keyword evidence="14" id="KW-1185">Reference proteome</keyword>
<evidence type="ECO:0000256" key="9">
    <source>
        <dbReference type="HAMAP-Rule" id="MF_00097"/>
    </source>
</evidence>
<evidence type="ECO:0000256" key="7">
    <source>
        <dbReference type="ARBA" id="ARBA00047851"/>
    </source>
</evidence>
<comment type="catalytic activity">
    <reaction evidence="6 9 10">
        <text>4-methyl-5-(2-phosphooxyethyl)-thiazole + 4-amino-2-methyl-5-(diphosphooxymethyl)pyrimidine + H(+) = thiamine phosphate + diphosphate</text>
        <dbReference type="Rhea" id="RHEA:22328"/>
        <dbReference type="ChEBI" id="CHEBI:15378"/>
        <dbReference type="ChEBI" id="CHEBI:33019"/>
        <dbReference type="ChEBI" id="CHEBI:37575"/>
        <dbReference type="ChEBI" id="CHEBI:57841"/>
        <dbReference type="ChEBI" id="CHEBI:58296"/>
        <dbReference type="EC" id="2.5.1.3"/>
    </reaction>
</comment>
<evidence type="ECO:0000313" key="13">
    <source>
        <dbReference type="EMBL" id="ADG91049.1"/>
    </source>
</evidence>
<evidence type="ECO:0000256" key="3">
    <source>
        <dbReference type="ARBA" id="ARBA00022723"/>
    </source>
</evidence>
<comment type="cofactor">
    <cofactor evidence="9">
        <name>Mg(2+)</name>
        <dbReference type="ChEBI" id="CHEBI:18420"/>
    </cofactor>
    <text evidence="9">Binds 1 Mg(2+) ion per subunit.</text>
</comment>
<evidence type="ECO:0000256" key="1">
    <source>
        <dbReference type="ARBA" id="ARBA00005165"/>
    </source>
</evidence>
<feature type="binding site" evidence="9">
    <location>
        <position position="136"/>
    </location>
    <ligand>
        <name>4-amino-2-methyl-5-(diphosphooxymethyl)pyrimidine</name>
        <dbReference type="ChEBI" id="CHEBI:57841"/>
    </ligand>
</feature>
<dbReference type="Proteomes" id="UP000002376">
    <property type="component" value="Chromosome"/>
</dbReference>
<dbReference type="GO" id="GO:0009228">
    <property type="term" value="P:thiamine biosynthetic process"/>
    <property type="evidence" value="ECO:0007669"/>
    <property type="project" value="UniProtKB-KW"/>
</dbReference>
<dbReference type="PANTHER" id="PTHR20857:SF15">
    <property type="entry name" value="THIAMINE-PHOSPHATE SYNTHASE"/>
    <property type="match status" value="1"/>
</dbReference>
<dbReference type="PANTHER" id="PTHR20857">
    <property type="entry name" value="THIAMINE-PHOSPHATE PYROPHOSPHORYLASE"/>
    <property type="match status" value="1"/>
</dbReference>
<dbReference type="FunFam" id="3.20.20.70:FF:000096">
    <property type="entry name" value="Thiamine-phosphate synthase"/>
    <property type="match status" value="1"/>
</dbReference>
<dbReference type="AlphaFoldDB" id="D5U1P9"/>
<dbReference type="EC" id="2.5.1.3" evidence="9"/>
<dbReference type="KEGG" id="tag:Tagg_0776"/>
<dbReference type="InterPro" id="IPR036206">
    <property type="entry name" value="ThiamineP_synth_sf"/>
</dbReference>
<dbReference type="eggNOG" id="arCOG01089">
    <property type="taxonomic scope" value="Archaea"/>
</dbReference>
<dbReference type="InterPro" id="IPR022998">
    <property type="entry name" value="ThiamineP_synth_TenI"/>
</dbReference>
<dbReference type="RefSeq" id="WP_013129642.1">
    <property type="nucleotide sequence ID" value="NC_014160.1"/>
</dbReference>
<keyword evidence="3 9" id="KW-0479">Metal-binding</keyword>
<dbReference type="HOGENOM" id="CLU_018272_3_2_2"/>
<comment type="catalytic activity">
    <reaction evidence="8 9 10">
        <text>2-[(2R,5Z)-2-carboxy-4-methylthiazol-5(2H)-ylidene]ethyl phosphate + 4-amino-2-methyl-5-(diphosphooxymethyl)pyrimidine + 2 H(+) = thiamine phosphate + CO2 + diphosphate</text>
        <dbReference type="Rhea" id="RHEA:47844"/>
        <dbReference type="ChEBI" id="CHEBI:15378"/>
        <dbReference type="ChEBI" id="CHEBI:16526"/>
        <dbReference type="ChEBI" id="CHEBI:33019"/>
        <dbReference type="ChEBI" id="CHEBI:37575"/>
        <dbReference type="ChEBI" id="CHEBI:57841"/>
        <dbReference type="ChEBI" id="CHEBI:62899"/>
        <dbReference type="EC" id="2.5.1.3"/>
    </reaction>
</comment>
<name>D5U1P9_THEAM</name>
<reference key="3">
    <citation type="submission" date="2010-02" db="EMBL/GenBank/DDBJ databases">
        <title>Complete genome sequence of Thermosphaera aggregans type strain (M11TL).</title>
        <authorList>
            <consortium name="US DOE Joint Genome Institute (JGI-PGF)"/>
            <person name="Spring S."/>
            <person name="Lapidus A."/>
            <person name="Munk C."/>
            <person name="Schroeder M."/>
            <person name="Glavina Del Rio T."/>
            <person name="Tice H."/>
            <person name="Copeland A."/>
            <person name="Cheng J.-F."/>
            <person name="Lucas S."/>
            <person name="Chen F."/>
            <person name="Nolan M."/>
            <person name="Bruce D."/>
            <person name="Goodwin L."/>
            <person name="Pitluck S."/>
            <person name="Ivanova N."/>
            <person name="Mavromatis K."/>
            <person name="Ovchinnikova G."/>
            <person name="Pati A."/>
            <person name="Chen A."/>
            <person name="Palaniappan K."/>
            <person name="Land M."/>
            <person name="Hauser L."/>
            <person name="Chang Y.-J."/>
            <person name="Jeffries C.C."/>
            <person name="Brettin T."/>
            <person name="Detter J.C."/>
            <person name="Tapia R."/>
            <person name="Han C."/>
            <person name="Chain P."/>
            <person name="Heimerl T."/>
            <person name="Weik F."/>
            <person name="Goker M."/>
            <person name="Rachel R."/>
            <person name="Bristow J."/>
            <person name="Eisen J.A."/>
            <person name="Markowitz V."/>
            <person name="Hugenholtz P."/>
            <person name="Kyrpides N.C."/>
            <person name="Klenk H.-P."/>
        </authorList>
    </citation>
    <scope>NUCLEOTIDE SEQUENCE</scope>
    <source>
        <strain>DSM 11486</strain>
    </source>
</reference>
<dbReference type="EMBL" id="CP001939">
    <property type="protein sequence ID" value="ADG91049.1"/>
    <property type="molecule type" value="Genomic_DNA"/>
</dbReference>
<dbReference type="UniPathway" id="UPA00060">
    <property type="reaction ID" value="UER00141"/>
</dbReference>
<proteinExistence type="inferred from homology"/>